<dbReference type="InterPro" id="IPR001387">
    <property type="entry name" value="Cro/C1-type_HTH"/>
</dbReference>
<dbReference type="SUPFAM" id="SSF47413">
    <property type="entry name" value="lambda repressor-like DNA-binding domains"/>
    <property type="match status" value="1"/>
</dbReference>
<evidence type="ECO:0000313" key="2">
    <source>
        <dbReference type="EMBL" id="MTD01346.1"/>
    </source>
</evidence>
<keyword evidence="1" id="KW-0238">DNA-binding</keyword>
<evidence type="ECO:0000256" key="1">
    <source>
        <dbReference type="ARBA" id="ARBA00023125"/>
    </source>
</evidence>
<name>A0A2X4HN74_STRUB</name>
<comment type="caution">
    <text evidence="2">The sequence shown here is derived from an EMBL/GenBank/DDBJ whole genome shotgun (WGS) entry which is preliminary data.</text>
</comment>
<protein>
    <submittedName>
        <fullName evidence="2">Helix-turn-helix domain-containing protein</fullName>
    </submittedName>
</protein>
<dbReference type="InterPro" id="IPR010982">
    <property type="entry name" value="Lambda_DNA-bd_dom_sf"/>
</dbReference>
<dbReference type="PANTHER" id="PTHR46558:SF11">
    <property type="entry name" value="HTH-TYPE TRANSCRIPTIONAL REGULATOR XRE"/>
    <property type="match status" value="1"/>
</dbReference>
<accession>A0A2X4HN74</accession>
<dbReference type="RefSeq" id="WP_015911883.1">
    <property type="nucleotide sequence ID" value="NZ_BAABQA010000002.1"/>
</dbReference>
<proteinExistence type="predicted"/>
<dbReference type="GO" id="GO:0003677">
    <property type="term" value="F:DNA binding"/>
    <property type="evidence" value="ECO:0007669"/>
    <property type="project" value="UniProtKB-KW"/>
</dbReference>
<dbReference type="PROSITE" id="PS50943">
    <property type="entry name" value="HTH_CROC1"/>
    <property type="match status" value="1"/>
</dbReference>
<dbReference type="PANTHER" id="PTHR46558">
    <property type="entry name" value="TRACRIPTIONAL REGULATORY PROTEIN-RELATED-RELATED"/>
    <property type="match status" value="1"/>
</dbReference>
<dbReference type="OMA" id="VMISEQL"/>
<dbReference type="Proteomes" id="UP000483839">
    <property type="component" value="Unassembled WGS sequence"/>
</dbReference>
<sequence length="116" mass="13380">MTDKISYFSSNLKYLRLKNNIDQLELAHKLGRKSASTISEWESGKYTPKQETTQQIAAIFKVSLDDLVAGDLTKYPLSDKEESLQDISYISEHLDSELKQKWIELGQELLNKQDKK</sequence>
<gene>
    <name evidence="2" type="ORF">GKS16_03530</name>
</gene>
<organism evidence="2 3">
    <name type="scientific">Streptococcus uberis</name>
    <dbReference type="NCBI Taxonomy" id="1349"/>
    <lineage>
        <taxon>Bacteria</taxon>
        <taxon>Bacillati</taxon>
        <taxon>Bacillota</taxon>
        <taxon>Bacilli</taxon>
        <taxon>Lactobacillales</taxon>
        <taxon>Streptococcaceae</taxon>
        <taxon>Streptococcus</taxon>
    </lineage>
</organism>
<dbReference type="CDD" id="cd00093">
    <property type="entry name" value="HTH_XRE"/>
    <property type="match status" value="1"/>
</dbReference>
<reference evidence="2 3" key="1">
    <citation type="submission" date="2019-11" db="EMBL/GenBank/DDBJ databases">
        <title>Streptococcus uberis isolated from clinical mastitis cases on a southeastern Queensland dairy.</title>
        <authorList>
            <person name="Workentine M.L."/>
            <person name="Price R."/>
            <person name="Olchowy T."/>
        </authorList>
    </citation>
    <scope>NUCLEOTIDE SEQUENCE [LARGE SCALE GENOMIC DNA]</scope>
    <source>
        <strain evidence="2 3">OLC4459-A17</strain>
    </source>
</reference>
<dbReference type="SMART" id="SM00530">
    <property type="entry name" value="HTH_XRE"/>
    <property type="match status" value="1"/>
</dbReference>
<dbReference type="Gene3D" id="1.10.260.40">
    <property type="entry name" value="lambda repressor-like DNA-binding domains"/>
    <property type="match status" value="1"/>
</dbReference>
<dbReference type="Pfam" id="PF01381">
    <property type="entry name" value="HTH_3"/>
    <property type="match status" value="1"/>
</dbReference>
<dbReference type="AlphaFoldDB" id="A0A2X4HN74"/>
<evidence type="ECO:0000313" key="3">
    <source>
        <dbReference type="Proteomes" id="UP000483839"/>
    </source>
</evidence>
<dbReference type="EMBL" id="WLXI01000035">
    <property type="protein sequence ID" value="MTD01346.1"/>
    <property type="molecule type" value="Genomic_DNA"/>
</dbReference>